<proteinExistence type="predicted"/>
<accession>A0ABQ9QXN1</accession>
<dbReference type="Proteomes" id="UP001227543">
    <property type="component" value="Unassembled WGS sequence"/>
</dbReference>
<reference evidence="2 3" key="1">
    <citation type="submission" date="2016-10" db="EMBL/GenBank/DDBJ databases">
        <title>The genome sequence of Colletotrichum fioriniae PJ7.</title>
        <authorList>
            <person name="Baroncelli R."/>
        </authorList>
    </citation>
    <scope>NUCLEOTIDE SEQUENCE [LARGE SCALE GENOMIC DNA]</scope>
    <source>
        <strain evidence="2 3">Tom-12</strain>
    </source>
</reference>
<comment type="caution">
    <text evidence="2">The sequence shown here is derived from an EMBL/GenBank/DDBJ whole genome shotgun (WGS) entry which is preliminary data.</text>
</comment>
<dbReference type="PANTHER" id="PTHR37535">
    <property type="entry name" value="FLUG DOMAIN PROTEIN"/>
    <property type="match status" value="1"/>
</dbReference>
<dbReference type="PANTHER" id="PTHR37535:SF2">
    <property type="entry name" value="FINGER DOMAIN PROTEIN, PUTATIVE (AFU_ORTHOLOGUE AFUA_6G09300)-RELATED"/>
    <property type="match status" value="1"/>
</dbReference>
<gene>
    <name evidence="2" type="ORF">CTAM01_11611</name>
</gene>
<dbReference type="Pfam" id="PF11917">
    <property type="entry name" value="DUF3435"/>
    <property type="match status" value="1"/>
</dbReference>
<feature type="region of interest" description="Disordered" evidence="1">
    <location>
        <begin position="166"/>
        <end position="189"/>
    </location>
</feature>
<dbReference type="InterPro" id="IPR021842">
    <property type="entry name" value="DUF3435"/>
</dbReference>
<evidence type="ECO:0000256" key="1">
    <source>
        <dbReference type="SAM" id="MobiDB-lite"/>
    </source>
</evidence>
<dbReference type="RefSeq" id="XP_060377790.1">
    <property type="nucleotide sequence ID" value="XM_060527622.1"/>
</dbReference>
<organism evidence="2 3">
    <name type="scientific">Colletotrichum tamarilloi</name>
    <dbReference type="NCBI Taxonomy" id="1209934"/>
    <lineage>
        <taxon>Eukaryota</taxon>
        <taxon>Fungi</taxon>
        <taxon>Dikarya</taxon>
        <taxon>Ascomycota</taxon>
        <taxon>Pezizomycotina</taxon>
        <taxon>Sordariomycetes</taxon>
        <taxon>Hypocreomycetidae</taxon>
        <taxon>Glomerellales</taxon>
        <taxon>Glomerellaceae</taxon>
        <taxon>Colletotrichum</taxon>
        <taxon>Colletotrichum acutatum species complex</taxon>
    </lineage>
</organism>
<feature type="non-terminal residue" evidence="2">
    <location>
        <position position="189"/>
    </location>
</feature>
<evidence type="ECO:0000313" key="3">
    <source>
        <dbReference type="Proteomes" id="UP001227543"/>
    </source>
</evidence>
<dbReference type="GeneID" id="85411860"/>
<keyword evidence="3" id="KW-1185">Reference proteome</keyword>
<name>A0ABQ9QXN1_9PEZI</name>
<dbReference type="EMBL" id="MLFU01000063">
    <property type="protein sequence ID" value="KAK1488065.1"/>
    <property type="molecule type" value="Genomic_DNA"/>
</dbReference>
<protein>
    <submittedName>
        <fullName evidence="2">C2H2 finger domain-containing protein</fullName>
    </submittedName>
</protein>
<evidence type="ECO:0000313" key="2">
    <source>
        <dbReference type="EMBL" id="KAK1488065.1"/>
    </source>
</evidence>
<feature type="compositionally biased region" description="Basic residues" evidence="1">
    <location>
        <begin position="179"/>
        <end position="189"/>
    </location>
</feature>
<sequence length="189" mass="21017">MMGAWIKRIGKLMGLEDPTIAYNLHNNAANAFDQSVDVSEALRDLAMGHSNSDPFQRHYLGHNISADLWGIVCGQKPQQALLKQSCSVGHSISQRRPIDLTAEQSAFVATHPTIRALTKAIQKLPLGSKEYKEAKRDLKQQIRDEWADKQATADIERQIHGVGFAKPATMDPCRPQRPAQKRLLAKLTA</sequence>